<proteinExistence type="predicted"/>
<accession>A0A5K7XJD1</accession>
<dbReference type="AlphaFoldDB" id="A0A5K7XJD1"/>
<dbReference type="InterPro" id="IPR019476">
    <property type="entry name" value="T4SS_TraD_DNA-bd"/>
</dbReference>
<dbReference type="PANTHER" id="PTHR37937">
    <property type="entry name" value="CONJUGATIVE TRANSFER: DNA TRANSPORT"/>
    <property type="match status" value="1"/>
</dbReference>
<evidence type="ECO:0000256" key="5">
    <source>
        <dbReference type="ARBA" id="ARBA00023136"/>
    </source>
</evidence>
<keyword evidence="3" id="KW-0812">Transmembrane</keyword>
<sequence length="304" mass="34023">MVLYCPVYIFNPFDQRGVAWDLAKDIDSIPVAETFAEYLIPKSSRASQPYFEDAPRLLLAAVLEVFIRVCPGRWTFRQLLLVMQSIERIEQVAAKNQDSYESVQAVLDKIGPRGHGNLLSTIVSKLRPYKTIAACWDGASASISVKRWLHEPSIIVLGNYEPARAEINRLASLFVDRLSKEILSSPENSDSRTWLYLDELTEAGELQGIDSLVLRARSKGCVSVLGFQDIGALYNVYGREQGEAFVAQCGNRLYLHLKSHETAQWASRSIGQRQAFVESDGHVGGAEYVVPPEHFYKASRSEPP</sequence>
<dbReference type="Pfam" id="PF10412">
    <property type="entry name" value="TrwB_AAD_bind"/>
    <property type="match status" value="1"/>
</dbReference>
<dbReference type="KEGG" id="lpav:PLANPX_3945"/>
<dbReference type="RefSeq" id="WP_232536428.1">
    <property type="nucleotide sequence ID" value="NZ_AP021861.1"/>
</dbReference>
<evidence type="ECO:0000259" key="6">
    <source>
        <dbReference type="Pfam" id="PF10412"/>
    </source>
</evidence>
<gene>
    <name evidence="7" type="ORF">PLANPX_3945</name>
</gene>
<dbReference type="EMBL" id="AP021861">
    <property type="protein sequence ID" value="BBO34333.1"/>
    <property type="molecule type" value="Genomic_DNA"/>
</dbReference>
<dbReference type="SUPFAM" id="SSF52540">
    <property type="entry name" value="P-loop containing nucleoside triphosphate hydrolases"/>
    <property type="match status" value="1"/>
</dbReference>
<dbReference type="PANTHER" id="PTHR37937:SF1">
    <property type="entry name" value="CONJUGATIVE TRANSFER: DNA TRANSPORT"/>
    <property type="match status" value="1"/>
</dbReference>
<organism evidence="7 8">
    <name type="scientific">Lacipirellula parvula</name>
    <dbReference type="NCBI Taxonomy" id="2650471"/>
    <lineage>
        <taxon>Bacteria</taxon>
        <taxon>Pseudomonadati</taxon>
        <taxon>Planctomycetota</taxon>
        <taxon>Planctomycetia</taxon>
        <taxon>Pirellulales</taxon>
        <taxon>Lacipirellulaceae</taxon>
        <taxon>Lacipirellula</taxon>
    </lineage>
</organism>
<keyword evidence="5" id="KW-0472">Membrane</keyword>
<name>A0A5K7XJD1_9BACT</name>
<protein>
    <recommendedName>
        <fullName evidence="6">Type IV secretion system coupling protein TraD DNA-binding domain-containing protein</fullName>
    </recommendedName>
</protein>
<evidence type="ECO:0000256" key="3">
    <source>
        <dbReference type="ARBA" id="ARBA00022692"/>
    </source>
</evidence>
<reference evidence="8" key="1">
    <citation type="submission" date="2019-10" db="EMBL/GenBank/DDBJ databases">
        <title>Lacipirellula parvula gen. nov., sp. nov., representing a lineage of planctomycetes widespread in freshwater anoxic habitats, and description of the family Lacipirellulaceae.</title>
        <authorList>
            <person name="Dedysh S.N."/>
            <person name="Kulichevskaya I.S."/>
            <person name="Beletsky A.V."/>
            <person name="Rakitin A.L."/>
            <person name="Mardanov A.V."/>
            <person name="Ivanova A.A."/>
            <person name="Saltykova V.X."/>
            <person name="Rijpstra W.I.C."/>
            <person name="Sinninghe Damste J.S."/>
            <person name="Ravin N.V."/>
        </authorList>
    </citation>
    <scope>NUCLEOTIDE SEQUENCE [LARGE SCALE GENOMIC DNA]</scope>
    <source>
        <strain evidence="8">PX69</strain>
    </source>
</reference>
<evidence type="ECO:0000256" key="1">
    <source>
        <dbReference type="ARBA" id="ARBA00004651"/>
    </source>
</evidence>
<dbReference type="InterPro" id="IPR051539">
    <property type="entry name" value="T4SS-coupling_protein"/>
</dbReference>
<keyword evidence="4" id="KW-1133">Transmembrane helix</keyword>
<evidence type="ECO:0000256" key="4">
    <source>
        <dbReference type="ARBA" id="ARBA00022989"/>
    </source>
</evidence>
<feature type="domain" description="Type IV secretion system coupling protein TraD DNA-binding" evidence="6">
    <location>
        <begin position="9"/>
        <end position="276"/>
    </location>
</feature>
<dbReference type="GO" id="GO:0005886">
    <property type="term" value="C:plasma membrane"/>
    <property type="evidence" value="ECO:0007669"/>
    <property type="project" value="UniProtKB-SubCell"/>
</dbReference>
<evidence type="ECO:0000313" key="8">
    <source>
        <dbReference type="Proteomes" id="UP000326837"/>
    </source>
</evidence>
<keyword evidence="2" id="KW-1003">Cell membrane</keyword>
<comment type="subcellular location">
    <subcellularLocation>
        <location evidence="1">Cell membrane</location>
        <topology evidence="1">Multi-pass membrane protein</topology>
    </subcellularLocation>
</comment>
<dbReference type="Proteomes" id="UP000326837">
    <property type="component" value="Chromosome"/>
</dbReference>
<evidence type="ECO:0000313" key="7">
    <source>
        <dbReference type="EMBL" id="BBO34333.1"/>
    </source>
</evidence>
<dbReference type="InterPro" id="IPR027417">
    <property type="entry name" value="P-loop_NTPase"/>
</dbReference>
<keyword evidence="8" id="KW-1185">Reference proteome</keyword>
<dbReference type="CDD" id="cd01127">
    <property type="entry name" value="TrwB_TraG_TraD_VirD4"/>
    <property type="match status" value="1"/>
</dbReference>
<dbReference type="Gene3D" id="3.40.50.300">
    <property type="entry name" value="P-loop containing nucleotide triphosphate hydrolases"/>
    <property type="match status" value="1"/>
</dbReference>
<evidence type="ECO:0000256" key="2">
    <source>
        <dbReference type="ARBA" id="ARBA00022475"/>
    </source>
</evidence>